<dbReference type="GO" id="GO:0004180">
    <property type="term" value="F:carboxypeptidase activity"/>
    <property type="evidence" value="ECO:0007669"/>
    <property type="project" value="UniProtKB-KW"/>
</dbReference>
<dbReference type="InterPro" id="IPR009045">
    <property type="entry name" value="Zn_M74/Hedgehog-like"/>
</dbReference>
<sequence length="373" mass="41162">MQFVLLRWTGRNALLLMPQKLEEKKKITVYGQDEKKMSFMIDRTCQKAAFLLGTALMLGTGLVTSDVLNVYATEAVDPAAAAQPTDPAATADPNAAAQPAVDPAVAQPMDPNAVTQPADPNAAADPNATTDTTTTTQPAAPKKQAVVLTEQLKKDIENSHAPGAKDAIINGYLSLLNKEYILKDELDIDLVSVGNGHQLERRSAKEITQMMKDAKSVGMRMNLTSAYRTYMKQVYLFKNKIERLEREGYSHEKAVKEAGTVVAVPGTSEHQLGLTLDFVTGSYKNLDEGIRNTKEYQWTEKHAWEYGYVIRYPKDKSAITGIISEPWHLRYVGIPAAQLMTEQDLCLEEFLGVAYDDQRDGISYGAGWINTGR</sequence>
<dbReference type="SUPFAM" id="SSF55166">
    <property type="entry name" value="Hedgehog/DD-peptidase"/>
    <property type="match status" value="1"/>
</dbReference>
<organism evidence="3 4">
    <name type="scientific">Hominiventricola aquisgranensis</name>
    <dbReference type="NCBI Taxonomy" id="3133164"/>
    <lineage>
        <taxon>Bacteria</taxon>
        <taxon>Bacillati</taxon>
        <taxon>Bacillota</taxon>
        <taxon>Clostridia</taxon>
        <taxon>Lachnospirales</taxon>
        <taxon>Lachnospiraceae</taxon>
        <taxon>Hominiventricola</taxon>
    </lineage>
</organism>
<dbReference type="PANTHER" id="PTHR34385:SF1">
    <property type="entry name" value="PEPTIDOGLYCAN L-ALANYL-D-GLUTAMATE ENDOPEPTIDASE CWLK"/>
    <property type="match status" value="1"/>
</dbReference>
<dbReference type="Proteomes" id="UP001470288">
    <property type="component" value="Unassembled WGS sequence"/>
</dbReference>
<dbReference type="RefSeq" id="WP_349143694.1">
    <property type="nucleotide sequence ID" value="NZ_JBBMFC010000003.1"/>
</dbReference>
<evidence type="ECO:0000313" key="4">
    <source>
        <dbReference type="Proteomes" id="UP001470288"/>
    </source>
</evidence>
<evidence type="ECO:0000256" key="1">
    <source>
        <dbReference type="SAM" id="MobiDB-lite"/>
    </source>
</evidence>
<accession>A0ABV1HY94</accession>
<dbReference type="InterPro" id="IPR058193">
    <property type="entry name" value="VanY/YodJ_core_dom"/>
</dbReference>
<protein>
    <submittedName>
        <fullName evidence="3">D-alanyl-D-alanine carboxypeptidase family protein</fullName>
    </submittedName>
</protein>
<reference evidence="3 4" key="1">
    <citation type="submission" date="2024-03" db="EMBL/GenBank/DDBJ databases">
        <title>Human intestinal bacterial collection.</title>
        <authorList>
            <person name="Pauvert C."/>
            <person name="Hitch T.C.A."/>
            <person name="Clavel T."/>
        </authorList>
    </citation>
    <scope>NUCLEOTIDE SEQUENCE [LARGE SCALE GENOMIC DNA]</scope>
    <source>
        <strain evidence="3 4">CLA-AA-H78B</strain>
    </source>
</reference>
<dbReference type="PANTHER" id="PTHR34385">
    <property type="entry name" value="D-ALANYL-D-ALANINE CARBOXYPEPTIDASE"/>
    <property type="match status" value="1"/>
</dbReference>
<dbReference type="Gene3D" id="3.30.1380.10">
    <property type="match status" value="1"/>
</dbReference>
<dbReference type="EMBL" id="JBBMFC010000003">
    <property type="protein sequence ID" value="MEQ2577691.1"/>
    <property type="molecule type" value="Genomic_DNA"/>
</dbReference>
<dbReference type="InterPro" id="IPR052179">
    <property type="entry name" value="DD-CPase-like"/>
</dbReference>
<proteinExistence type="predicted"/>
<keyword evidence="3" id="KW-0378">Hydrolase</keyword>
<keyword evidence="3" id="KW-0121">Carboxypeptidase</keyword>
<evidence type="ECO:0000313" key="3">
    <source>
        <dbReference type="EMBL" id="MEQ2577691.1"/>
    </source>
</evidence>
<name>A0ABV1HY94_9FIRM</name>
<dbReference type="CDD" id="cd14852">
    <property type="entry name" value="LD-carboxypeptidase"/>
    <property type="match status" value="1"/>
</dbReference>
<keyword evidence="4" id="KW-1185">Reference proteome</keyword>
<evidence type="ECO:0000259" key="2">
    <source>
        <dbReference type="Pfam" id="PF02557"/>
    </source>
</evidence>
<feature type="region of interest" description="Disordered" evidence="1">
    <location>
        <begin position="82"/>
        <end position="143"/>
    </location>
</feature>
<comment type="caution">
    <text evidence="3">The sequence shown here is derived from an EMBL/GenBank/DDBJ whole genome shotgun (WGS) entry which is preliminary data.</text>
</comment>
<gene>
    <name evidence="3" type="ORF">WMO62_02390</name>
</gene>
<dbReference type="Pfam" id="PF02557">
    <property type="entry name" value="VanY"/>
    <property type="match status" value="1"/>
</dbReference>
<dbReference type="InterPro" id="IPR003709">
    <property type="entry name" value="VanY-like_core_dom"/>
</dbReference>
<keyword evidence="3" id="KW-0645">Protease</keyword>
<feature type="domain" description="D-alanyl-D-alanine carboxypeptidase-like core" evidence="2">
    <location>
        <begin position="197"/>
        <end position="333"/>
    </location>
</feature>